<organism evidence="1 2">
    <name type="scientific">Pyropia yezoensis</name>
    <name type="common">Susabi-nori</name>
    <name type="synonym">Porphyra yezoensis</name>
    <dbReference type="NCBI Taxonomy" id="2788"/>
    <lineage>
        <taxon>Eukaryota</taxon>
        <taxon>Rhodophyta</taxon>
        <taxon>Bangiophyceae</taxon>
        <taxon>Bangiales</taxon>
        <taxon>Bangiaceae</taxon>
        <taxon>Pyropia</taxon>
    </lineage>
</organism>
<gene>
    <name evidence="1" type="ORF">I4F81_002452</name>
</gene>
<sequence>MSPRAAKPKEPLAAVAAVMDDGGSADVADCPLENIPWPGGADGAEPAPWTHPGMEADGGNAFSAGEGVDDVAGLSPLAYTDGGQADSIVPAVASADTPDDSVLPPTDGPSSSPPAPGSPKVTKVRRVAKARPAHVTSLPLLGPTANTRSLVLTATTDASLDLIGDVGPVGRFGALPPPSGRGIQVDLKGTLYNSVRSPTNTALVVDMGADAARVVAAFHEVLWLVPQEEKDVVANHLSGEEDEDGLADHQMLYSAGRAGASAGAGGGLGSPGSDGDIAQAERNKGEGGKGTARPKRAVKARKRGRGGGAGASTTPRKRAKRNGGGATGCWTSASPLLASFSVATVVMALKRITSAFWGSCSCVGGPRLVRPLGYMGPMRRPRLHSLCFLVVG</sequence>
<evidence type="ECO:0000313" key="1">
    <source>
        <dbReference type="EMBL" id="KAK1859859.1"/>
    </source>
</evidence>
<protein>
    <submittedName>
        <fullName evidence="1">Uncharacterized protein</fullName>
    </submittedName>
</protein>
<dbReference type="Proteomes" id="UP000798662">
    <property type="component" value="Chromosome 1"/>
</dbReference>
<comment type="caution">
    <text evidence="1">The sequence shown here is derived from an EMBL/GenBank/DDBJ whole genome shotgun (WGS) entry which is preliminary data.</text>
</comment>
<keyword evidence="2" id="KW-1185">Reference proteome</keyword>
<dbReference type="EMBL" id="CM020618">
    <property type="protein sequence ID" value="KAK1859859.1"/>
    <property type="molecule type" value="Genomic_DNA"/>
</dbReference>
<accession>A0ACC3BPI1</accession>
<proteinExistence type="predicted"/>
<reference evidence="1" key="1">
    <citation type="submission" date="2019-11" db="EMBL/GenBank/DDBJ databases">
        <title>Nori genome reveals adaptations in red seaweeds to the harsh intertidal environment.</title>
        <authorList>
            <person name="Wang D."/>
            <person name="Mao Y."/>
        </authorList>
    </citation>
    <scope>NUCLEOTIDE SEQUENCE</scope>
    <source>
        <tissue evidence="1">Gametophyte</tissue>
    </source>
</reference>
<name>A0ACC3BPI1_PYRYE</name>
<evidence type="ECO:0000313" key="2">
    <source>
        <dbReference type="Proteomes" id="UP000798662"/>
    </source>
</evidence>